<dbReference type="GO" id="GO:0005634">
    <property type="term" value="C:nucleus"/>
    <property type="evidence" value="ECO:0007669"/>
    <property type="project" value="TreeGrafter"/>
</dbReference>
<keyword evidence="8 12" id="KW-0464">Manganese</keyword>
<dbReference type="RefSeq" id="XP_022393188.1">
    <property type="nucleotide sequence ID" value="XM_022528824.1"/>
</dbReference>
<reference evidence="13 14" key="1">
    <citation type="journal article" date="2016" name="Genome Biol. Evol.">
        <title>Draft genome sequence of an aflatoxigenic Aspergillus species, A. bombycis.</title>
        <authorList>
            <person name="Moore G.G."/>
            <person name="Mack B.M."/>
            <person name="Beltz S.B."/>
            <person name="Gilbert M.K."/>
        </authorList>
    </citation>
    <scope>NUCLEOTIDE SEQUENCE [LARGE SCALE GENOMIC DNA]</scope>
    <source>
        <strain evidence="14">NRRL 26010</strain>
    </source>
</reference>
<evidence type="ECO:0000256" key="11">
    <source>
        <dbReference type="RuleBase" id="RU003684"/>
    </source>
</evidence>
<dbReference type="OrthoDB" id="4489634at2759"/>
<dbReference type="GO" id="GO:0006525">
    <property type="term" value="P:arginine metabolic process"/>
    <property type="evidence" value="ECO:0007669"/>
    <property type="project" value="UniProtKB-KW"/>
</dbReference>
<evidence type="ECO:0000256" key="2">
    <source>
        <dbReference type="ARBA" id="ARBA00011233"/>
    </source>
</evidence>
<dbReference type="NCBIfam" id="TIGR01229">
    <property type="entry name" value="rocF_arginase"/>
    <property type="match status" value="1"/>
</dbReference>
<comment type="cofactor">
    <cofactor evidence="12">
        <name>Mn(2+)</name>
        <dbReference type="ChEBI" id="CHEBI:29035"/>
    </cofactor>
    <text evidence="12">Binds 2 manganese ions per subunit.</text>
</comment>
<comment type="catalytic activity">
    <reaction evidence="9 12">
        <text>L-arginine + H2O = urea + L-ornithine</text>
        <dbReference type="Rhea" id="RHEA:20569"/>
        <dbReference type="ChEBI" id="CHEBI:15377"/>
        <dbReference type="ChEBI" id="CHEBI:16199"/>
        <dbReference type="ChEBI" id="CHEBI:32682"/>
        <dbReference type="ChEBI" id="CHEBI:46911"/>
        <dbReference type="EC" id="3.5.3.1"/>
    </reaction>
</comment>
<dbReference type="UniPathway" id="UPA00158">
    <property type="reaction ID" value="UER00270"/>
</dbReference>
<proteinExistence type="inferred from homology"/>
<dbReference type="PROSITE" id="PS51409">
    <property type="entry name" value="ARGINASE_2"/>
    <property type="match status" value="1"/>
</dbReference>
<dbReference type="PANTHER" id="PTHR43782">
    <property type="entry name" value="ARGINASE"/>
    <property type="match status" value="1"/>
</dbReference>
<evidence type="ECO:0000256" key="10">
    <source>
        <dbReference type="PROSITE-ProRule" id="PRU00742"/>
    </source>
</evidence>
<evidence type="ECO:0000256" key="6">
    <source>
        <dbReference type="ARBA" id="ARBA00022723"/>
    </source>
</evidence>
<comment type="pathway">
    <text evidence="1">Nitrogen metabolism; urea cycle; L-ornithine and urea from L-arginine: step 1/1.</text>
</comment>
<dbReference type="GO" id="GO:0004053">
    <property type="term" value="F:arginase activity"/>
    <property type="evidence" value="ECO:0007669"/>
    <property type="project" value="UniProtKB-EC"/>
</dbReference>
<dbReference type="SUPFAM" id="SSF52768">
    <property type="entry name" value="Arginase/deacetylase"/>
    <property type="match status" value="1"/>
</dbReference>
<evidence type="ECO:0000313" key="13">
    <source>
        <dbReference type="EMBL" id="OGM49471.1"/>
    </source>
</evidence>
<dbReference type="GO" id="GO:0030145">
    <property type="term" value="F:manganese ion binding"/>
    <property type="evidence" value="ECO:0007669"/>
    <property type="project" value="TreeGrafter"/>
</dbReference>
<gene>
    <name evidence="13" type="ORF">ABOM_001694</name>
</gene>
<dbReference type="InterPro" id="IPR006035">
    <property type="entry name" value="Ureohydrolase"/>
</dbReference>
<evidence type="ECO:0000256" key="1">
    <source>
        <dbReference type="ARBA" id="ARBA00005098"/>
    </source>
</evidence>
<dbReference type="GO" id="GO:0000050">
    <property type="term" value="P:urea cycle"/>
    <property type="evidence" value="ECO:0007669"/>
    <property type="project" value="UniProtKB-UniPathway"/>
</dbReference>
<protein>
    <recommendedName>
        <fullName evidence="4 12">Arginase</fullName>
        <ecNumber evidence="3 12">3.5.3.1</ecNumber>
    </recommendedName>
</protein>
<dbReference type="Proteomes" id="UP000179179">
    <property type="component" value="Unassembled WGS sequence"/>
</dbReference>
<dbReference type="InterPro" id="IPR023696">
    <property type="entry name" value="Ureohydrolase_dom_sf"/>
</dbReference>
<accession>A0A1F8ACT7</accession>
<keyword evidence="6 12" id="KW-0479">Metal-binding</keyword>
<organism evidence="13 14">
    <name type="scientific">Aspergillus bombycis</name>
    <dbReference type="NCBI Taxonomy" id="109264"/>
    <lineage>
        <taxon>Eukaryota</taxon>
        <taxon>Fungi</taxon>
        <taxon>Dikarya</taxon>
        <taxon>Ascomycota</taxon>
        <taxon>Pezizomycotina</taxon>
        <taxon>Eurotiomycetes</taxon>
        <taxon>Eurotiomycetidae</taxon>
        <taxon>Eurotiales</taxon>
        <taxon>Aspergillaceae</taxon>
        <taxon>Aspergillus</taxon>
    </lineage>
</organism>
<comment type="subunit">
    <text evidence="2">Homotrimer.</text>
</comment>
<dbReference type="PANTHER" id="PTHR43782:SF3">
    <property type="entry name" value="ARGINASE"/>
    <property type="match status" value="1"/>
</dbReference>
<evidence type="ECO:0000256" key="8">
    <source>
        <dbReference type="ARBA" id="ARBA00023211"/>
    </source>
</evidence>
<dbReference type="AlphaFoldDB" id="A0A1F8ACT7"/>
<evidence type="ECO:0000256" key="5">
    <source>
        <dbReference type="ARBA" id="ARBA00022503"/>
    </source>
</evidence>
<evidence type="ECO:0000256" key="12">
    <source>
        <dbReference type="RuleBase" id="RU361159"/>
    </source>
</evidence>
<sequence length="321" mass="35008">MTQQAQLPRFLASPHLAVVAANVSCGAPRDGAQGGPDAVIDSGVFNEIQSKSNIEISFDEHTAPYSQSDHIIDDDFQGMKKPRAVSRATKRISELVYNQAREGKFVLTLGGDHSIGIGTISGVAKAIHERHSGREIGVLWIDAHADINTPETSHSGRIHGMPVAFVSGLVRMKESGIFDWIGESNLINLHRFVYVGLRDVDDAEKDIIAKHGVRAFYIDDVREHGIHKVMDSALEYLGNETPLHVSFDIDSLDPEWAPSTGFPVAPGLTRDEGVYIVQRLSNAGSLVAMDLVEINPQIEPSKLDVTVESGCWVIKNALGMR</sequence>
<dbReference type="EMBL" id="LYCR01000008">
    <property type="protein sequence ID" value="OGM49471.1"/>
    <property type="molecule type" value="Genomic_DNA"/>
</dbReference>
<comment type="caution">
    <text evidence="13">The sequence shown here is derived from an EMBL/GenBank/DDBJ whole genome shotgun (WGS) entry which is preliminary data.</text>
</comment>
<dbReference type="STRING" id="109264.A0A1F8ACT7"/>
<dbReference type="CDD" id="cd09989">
    <property type="entry name" value="Arginase"/>
    <property type="match status" value="1"/>
</dbReference>
<dbReference type="GeneID" id="34445084"/>
<dbReference type="PROSITE" id="PS01053">
    <property type="entry name" value="ARGINASE_1"/>
    <property type="match status" value="1"/>
</dbReference>
<name>A0A1F8ACT7_9EURO</name>
<dbReference type="InterPro" id="IPR014033">
    <property type="entry name" value="Arginase"/>
</dbReference>
<comment type="similarity">
    <text evidence="10 11">Belongs to the arginase family.</text>
</comment>
<keyword evidence="14" id="KW-1185">Reference proteome</keyword>
<dbReference type="PRINTS" id="PR00116">
    <property type="entry name" value="ARGINASE"/>
</dbReference>
<keyword evidence="5 12" id="KW-0056">Arginine metabolism</keyword>
<evidence type="ECO:0000256" key="3">
    <source>
        <dbReference type="ARBA" id="ARBA00012168"/>
    </source>
</evidence>
<dbReference type="EC" id="3.5.3.1" evidence="3 12"/>
<evidence type="ECO:0000313" key="14">
    <source>
        <dbReference type="Proteomes" id="UP000179179"/>
    </source>
</evidence>
<evidence type="ECO:0000256" key="4">
    <source>
        <dbReference type="ARBA" id="ARBA00018123"/>
    </source>
</evidence>
<keyword evidence="7 11" id="KW-0378">Hydrolase</keyword>
<dbReference type="InterPro" id="IPR020855">
    <property type="entry name" value="Ureohydrolase_Mn_BS"/>
</dbReference>
<evidence type="ECO:0000256" key="9">
    <source>
        <dbReference type="ARBA" id="ARBA00047391"/>
    </source>
</evidence>
<evidence type="ECO:0000256" key="7">
    <source>
        <dbReference type="ARBA" id="ARBA00022801"/>
    </source>
</evidence>
<dbReference type="FunFam" id="3.40.800.10:FF:000012">
    <property type="entry name" value="Arginase"/>
    <property type="match status" value="1"/>
</dbReference>
<dbReference type="Gene3D" id="3.40.800.10">
    <property type="entry name" value="Ureohydrolase domain"/>
    <property type="match status" value="1"/>
</dbReference>
<dbReference type="Pfam" id="PF00491">
    <property type="entry name" value="Arginase"/>
    <property type="match status" value="1"/>
</dbReference>
<dbReference type="GO" id="GO:0005829">
    <property type="term" value="C:cytosol"/>
    <property type="evidence" value="ECO:0007669"/>
    <property type="project" value="TreeGrafter"/>
</dbReference>